<dbReference type="Proteomes" id="UP000054560">
    <property type="component" value="Unassembled WGS sequence"/>
</dbReference>
<dbReference type="OrthoDB" id="10053061at2759"/>
<dbReference type="Gene3D" id="3.30.530.20">
    <property type="match status" value="1"/>
</dbReference>
<sequence>MKIYHVGSHMPGWIKSIMPKTALEVHEEAWNAYPYTKTIFSIPFVNKFSIDIETVYKGGRGTEHDNALNLTKSELAQREVFDINLLTTTPADPTDKGYEPLEDPAVYVSQRTGRGPLQPEWEKTHNPVMCAYKVCKVNFKYWGLQSKLENFIADVGLRRTIVGAHRQAWCWQDEWIDLNMEDVLKMEEEAQRKLAEVFAKPGDGTSADESTTALTNSDTRATAQSASASQDEGLDGRNTNLSILENVDSAPPLQKVYSSMTTDMDTDEATSGSDSVEFWSGNEEFDDADEDQYSESADPNSTAAGLPRLHLQPPSDSGVRRRHLVIASFAPSIISSSAGSDADWASDFNTFKRTVKQVAESHYSEGVDCMEIVPIRTGPILGEGTPPTMTTELEAVLRGMSKSNDLANFSPSALIGSVVMHPTYDSRLQEMVQVLNATLQHYSDFEFQGGSVTIICDRISGLLMYDVLSRPELCDQVHLPIDYCYTLGAPIGFVLGQRYLQSLAHTSTGVLRTPGPTPVRHTPHTLTATSSPSPLASTTVSMSATASTESGTGVPLFFEPDVNRQIPPLSPTTESKSAGGSANNTDADISTQAIGVPVLRAQPPQMPR</sequence>
<dbReference type="GO" id="GO:0008525">
    <property type="term" value="F:phosphatidylcholine transporter activity"/>
    <property type="evidence" value="ECO:0007669"/>
    <property type="project" value="TreeGrafter"/>
</dbReference>
<evidence type="ECO:0000256" key="1">
    <source>
        <dbReference type="SAM" id="MobiDB-lite"/>
    </source>
</evidence>
<feature type="compositionally biased region" description="Low complexity" evidence="1">
    <location>
        <begin position="524"/>
        <end position="538"/>
    </location>
</feature>
<proteinExistence type="predicted"/>
<dbReference type="InterPro" id="IPR023393">
    <property type="entry name" value="START-like_dom_sf"/>
</dbReference>
<dbReference type="InterPro" id="IPR055261">
    <property type="entry name" value="PI_transfer_N"/>
</dbReference>
<feature type="compositionally biased region" description="Low complexity" evidence="1">
    <location>
        <begin position="217"/>
        <end position="231"/>
    </location>
</feature>
<protein>
    <recommendedName>
        <fullName evidence="2">Phosphatidylinositol transfer protein N-terminal domain-containing protein</fullName>
    </recommendedName>
</protein>
<evidence type="ECO:0000259" key="2">
    <source>
        <dbReference type="Pfam" id="PF02121"/>
    </source>
</evidence>
<dbReference type="GO" id="GO:0008526">
    <property type="term" value="F:phosphatidylinositol transfer activity"/>
    <property type="evidence" value="ECO:0007669"/>
    <property type="project" value="TreeGrafter"/>
</dbReference>
<dbReference type="GO" id="GO:0031210">
    <property type="term" value="F:phosphatidylcholine binding"/>
    <property type="evidence" value="ECO:0007669"/>
    <property type="project" value="TreeGrafter"/>
</dbReference>
<gene>
    <name evidence="3" type="ORF">SARC_10366</name>
</gene>
<evidence type="ECO:0000313" key="3">
    <source>
        <dbReference type="EMBL" id="KNC77168.1"/>
    </source>
</evidence>
<feature type="compositionally biased region" description="Polar residues" evidence="1">
    <location>
        <begin position="571"/>
        <end position="593"/>
    </location>
</feature>
<reference evidence="3 4" key="1">
    <citation type="submission" date="2011-02" db="EMBL/GenBank/DDBJ databases">
        <title>The Genome Sequence of Sphaeroforma arctica JP610.</title>
        <authorList>
            <consortium name="The Broad Institute Genome Sequencing Platform"/>
            <person name="Russ C."/>
            <person name="Cuomo C."/>
            <person name="Young S.K."/>
            <person name="Zeng Q."/>
            <person name="Gargeya S."/>
            <person name="Alvarado L."/>
            <person name="Berlin A."/>
            <person name="Chapman S.B."/>
            <person name="Chen Z."/>
            <person name="Freedman E."/>
            <person name="Gellesch M."/>
            <person name="Goldberg J."/>
            <person name="Griggs A."/>
            <person name="Gujja S."/>
            <person name="Heilman E."/>
            <person name="Heiman D."/>
            <person name="Howarth C."/>
            <person name="Mehta T."/>
            <person name="Neiman D."/>
            <person name="Pearson M."/>
            <person name="Roberts A."/>
            <person name="Saif S."/>
            <person name="Shea T."/>
            <person name="Shenoy N."/>
            <person name="Sisk P."/>
            <person name="Stolte C."/>
            <person name="Sykes S."/>
            <person name="White J."/>
            <person name="Yandava C."/>
            <person name="Burger G."/>
            <person name="Gray M.W."/>
            <person name="Holland P.W.H."/>
            <person name="King N."/>
            <person name="Lang F.B.F."/>
            <person name="Roger A.J."/>
            <person name="Ruiz-Trillo I."/>
            <person name="Haas B."/>
            <person name="Nusbaum C."/>
            <person name="Birren B."/>
        </authorList>
    </citation>
    <scope>NUCLEOTIDE SEQUENCE [LARGE SCALE GENOMIC DNA]</scope>
    <source>
        <strain evidence="3 4">JP610</strain>
    </source>
</reference>
<dbReference type="GO" id="GO:0005737">
    <property type="term" value="C:cytoplasm"/>
    <property type="evidence" value="ECO:0007669"/>
    <property type="project" value="TreeGrafter"/>
</dbReference>
<dbReference type="GeneID" id="25910870"/>
<feature type="region of interest" description="Disordered" evidence="1">
    <location>
        <begin position="562"/>
        <end position="608"/>
    </location>
</feature>
<dbReference type="AlphaFoldDB" id="A0A0L0FMA9"/>
<dbReference type="PANTHER" id="PTHR10658:SF11">
    <property type="entry name" value="VIBRATOR, ISOFORM B"/>
    <property type="match status" value="1"/>
</dbReference>
<dbReference type="GO" id="GO:0035091">
    <property type="term" value="F:phosphatidylinositol binding"/>
    <property type="evidence" value="ECO:0007669"/>
    <property type="project" value="TreeGrafter"/>
</dbReference>
<dbReference type="PRINTS" id="PR00391">
    <property type="entry name" value="PITRANSFER"/>
</dbReference>
<feature type="domain" description="Phosphatidylinositol transfer protein N-terminal" evidence="2">
    <location>
        <begin position="2"/>
        <end position="191"/>
    </location>
</feature>
<dbReference type="RefSeq" id="XP_014151070.1">
    <property type="nucleotide sequence ID" value="XM_014295595.1"/>
</dbReference>
<dbReference type="eggNOG" id="KOG3668">
    <property type="taxonomic scope" value="Eukaryota"/>
</dbReference>
<evidence type="ECO:0000313" key="4">
    <source>
        <dbReference type="Proteomes" id="UP000054560"/>
    </source>
</evidence>
<dbReference type="SUPFAM" id="SSF55961">
    <property type="entry name" value="Bet v1-like"/>
    <property type="match status" value="1"/>
</dbReference>
<feature type="compositionally biased region" description="Polar residues" evidence="1">
    <location>
        <begin position="207"/>
        <end position="216"/>
    </location>
</feature>
<organism evidence="3 4">
    <name type="scientific">Sphaeroforma arctica JP610</name>
    <dbReference type="NCBI Taxonomy" id="667725"/>
    <lineage>
        <taxon>Eukaryota</taxon>
        <taxon>Ichthyosporea</taxon>
        <taxon>Ichthyophonida</taxon>
        <taxon>Sphaeroforma</taxon>
    </lineage>
</organism>
<dbReference type="EMBL" id="KQ242818">
    <property type="protein sequence ID" value="KNC77168.1"/>
    <property type="molecule type" value="Genomic_DNA"/>
</dbReference>
<name>A0A0L0FMA9_9EUKA</name>
<dbReference type="STRING" id="667725.A0A0L0FMA9"/>
<feature type="compositionally biased region" description="Polar residues" evidence="1">
    <location>
        <begin position="294"/>
        <end position="303"/>
    </location>
</feature>
<feature type="region of interest" description="Disordered" evidence="1">
    <location>
        <begin position="198"/>
        <end position="237"/>
    </location>
</feature>
<dbReference type="InterPro" id="IPR001666">
    <property type="entry name" value="PI_transfer"/>
</dbReference>
<dbReference type="PANTHER" id="PTHR10658">
    <property type="entry name" value="PHOSPHATIDYLINOSITOL TRANSFER PROTEIN"/>
    <property type="match status" value="1"/>
</dbReference>
<dbReference type="Pfam" id="PF02121">
    <property type="entry name" value="IP_trans"/>
    <property type="match status" value="1"/>
</dbReference>
<feature type="region of interest" description="Disordered" evidence="1">
    <location>
        <begin position="287"/>
        <end position="316"/>
    </location>
</feature>
<keyword evidence="4" id="KW-1185">Reference proteome</keyword>
<accession>A0A0L0FMA9</accession>
<feature type="region of interest" description="Disordered" evidence="1">
    <location>
        <begin position="511"/>
        <end position="538"/>
    </location>
</feature>